<proteinExistence type="inferred from homology"/>
<dbReference type="InterPro" id="IPR044666">
    <property type="entry name" value="Cyclophilin_A-like"/>
</dbReference>
<feature type="compositionally biased region" description="Basic and acidic residues" evidence="5">
    <location>
        <begin position="30"/>
        <end position="46"/>
    </location>
</feature>
<evidence type="ECO:0000313" key="8">
    <source>
        <dbReference type="Proteomes" id="UP000005801"/>
    </source>
</evidence>
<dbReference type="InterPro" id="IPR002130">
    <property type="entry name" value="Cyclophilin-type_PPIase_dom"/>
</dbReference>
<comment type="caution">
    <text evidence="7">The sequence shown here is derived from an EMBL/GenBank/DDBJ whole genome shotgun (WGS) entry which is preliminary data.</text>
</comment>
<feature type="compositionally biased region" description="Basic and acidic residues" evidence="5">
    <location>
        <begin position="95"/>
        <end position="104"/>
    </location>
</feature>
<dbReference type="EMBL" id="ABCS01000069">
    <property type="protein sequence ID" value="EDM76228.1"/>
    <property type="molecule type" value="Genomic_DNA"/>
</dbReference>
<evidence type="ECO:0000256" key="1">
    <source>
        <dbReference type="ARBA" id="ARBA00007365"/>
    </source>
</evidence>
<dbReference type="Gene3D" id="2.40.100.10">
    <property type="entry name" value="Cyclophilin-like"/>
    <property type="match status" value="1"/>
</dbReference>
<accession>A6GCZ0</accession>
<dbReference type="PANTHER" id="PTHR45625">
    <property type="entry name" value="PEPTIDYL-PROLYL CIS-TRANS ISOMERASE-RELATED"/>
    <property type="match status" value="1"/>
</dbReference>
<dbReference type="PROSITE" id="PS50072">
    <property type="entry name" value="CSA_PPIASE_2"/>
    <property type="match status" value="1"/>
</dbReference>
<dbReference type="InterPro" id="IPR020892">
    <property type="entry name" value="Cyclophilin-type_PPIase_CS"/>
</dbReference>
<keyword evidence="8" id="KW-1185">Reference proteome</keyword>
<dbReference type="GO" id="GO:0006457">
    <property type="term" value="P:protein folding"/>
    <property type="evidence" value="ECO:0007669"/>
    <property type="project" value="InterPro"/>
</dbReference>
<gene>
    <name evidence="7" type="ORF">PPSIR1_42171</name>
</gene>
<organism evidence="7 8">
    <name type="scientific">Plesiocystis pacifica SIR-1</name>
    <dbReference type="NCBI Taxonomy" id="391625"/>
    <lineage>
        <taxon>Bacteria</taxon>
        <taxon>Pseudomonadati</taxon>
        <taxon>Myxococcota</taxon>
        <taxon>Polyangia</taxon>
        <taxon>Nannocystales</taxon>
        <taxon>Nannocystaceae</taxon>
        <taxon>Plesiocystis</taxon>
    </lineage>
</organism>
<keyword evidence="4 7" id="KW-0413">Isomerase</keyword>
<dbReference type="Proteomes" id="UP000005801">
    <property type="component" value="Unassembled WGS sequence"/>
</dbReference>
<name>A6GCZ0_9BACT</name>
<sequence length="345" mass="37260">MGLSLAACQTPPAEHGEGGAKADAGVGKAPEGEKKGPTPEEIEAKKKAAAEAQAKAEAAKGCCKFCFAGTPCGDECLPEGKTCDEPEGEGCACSSDERPTRTFEEGWLPRPNSGILGPDVFSFNKAQGDPIDGPFTLEMAFEGDETLADKGKGTLTATFQTSMGDIECELYEDKAPLTVANFVGLARGKRPYLDPKNRKSDEWVTGNYYDNTIFHRVISKFMIQGGDPSASGRGTPGYFIPDEFHPSLRHSGPGILSMANRNPYDRVTQKPIYDEKTGLTVGNTGSAQFFITVRKTEALNDRHTVFGRCDTKVPTAISEVRTQSRPIPDKPFEDVTIKTISFTRK</sequence>
<evidence type="ECO:0000256" key="4">
    <source>
        <dbReference type="ARBA" id="ARBA00023235"/>
    </source>
</evidence>
<dbReference type="InterPro" id="IPR029000">
    <property type="entry name" value="Cyclophilin-like_dom_sf"/>
</dbReference>
<evidence type="ECO:0000256" key="3">
    <source>
        <dbReference type="ARBA" id="ARBA00023110"/>
    </source>
</evidence>
<evidence type="ECO:0000313" key="7">
    <source>
        <dbReference type="EMBL" id="EDM76228.1"/>
    </source>
</evidence>
<feature type="region of interest" description="Disordered" evidence="5">
    <location>
        <begin position="87"/>
        <end position="111"/>
    </location>
</feature>
<dbReference type="PROSITE" id="PS00170">
    <property type="entry name" value="CSA_PPIASE_1"/>
    <property type="match status" value="1"/>
</dbReference>
<dbReference type="SUPFAM" id="SSF50891">
    <property type="entry name" value="Cyclophilin-like"/>
    <property type="match status" value="1"/>
</dbReference>
<evidence type="ECO:0000259" key="6">
    <source>
        <dbReference type="PROSITE" id="PS50072"/>
    </source>
</evidence>
<comment type="similarity">
    <text evidence="1">Belongs to the cyclophilin-type PPIase family.</text>
</comment>
<dbReference type="eggNOG" id="COG0652">
    <property type="taxonomic scope" value="Bacteria"/>
</dbReference>
<evidence type="ECO:0000256" key="5">
    <source>
        <dbReference type="SAM" id="MobiDB-lite"/>
    </source>
</evidence>
<dbReference type="CDD" id="cd00317">
    <property type="entry name" value="cyclophilin"/>
    <property type="match status" value="1"/>
</dbReference>
<keyword evidence="3" id="KW-0697">Rotamase</keyword>
<dbReference type="GO" id="GO:0003755">
    <property type="term" value="F:peptidyl-prolyl cis-trans isomerase activity"/>
    <property type="evidence" value="ECO:0007669"/>
    <property type="project" value="UniProtKB-KW"/>
</dbReference>
<dbReference type="AlphaFoldDB" id="A6GCZ0"/>
<dbReference type="STRING" id="391625.PPSIR1_42171"/>
<feature type="domain" description="PPIase cyclophilin-type" evidence="6">
    <location>
        <begin position="160"/>
        <end position="342"/>
    </location>
</feature>
<dbReference type="EC" id="5.2.1.8" evidence="2"/>
<dbReference type="PANTHER" id="PTHR45625:SF4">
    <property type="entry name" value="PEPTIDYLPROLYL ISOMERASE DOMAIN AND WD REPEAT-CONTAINING PROTEIN 1"/>
    <property type="match status" value="1"/>
</dbReference>
<evidence type="ECO:0000256" key="2">
    <source>
        <dbReference type="ARBA" id="ARBA00013194"/>
    </source>
</evidence>
<reference evidence="7 8" key="1">
    <citation type="submission" date="2007-06" db="EMBL/GenBank/DDBJ databases">
        <authorList>
            <person name="Shimkets L."/>
            <person name="Ferriera S."/>
            <person name="Johnson J."/>
            <person name="Kravitz S."/>
            <person name="Beeson K."/>
            <person name="Sutton G."/>
            <person name="Rogers Y.-H."/>
            <person name="Friedman R."/>
            <person name="Frazier M."/>
            <person name="Venter J.C."/>
        </authorList>
    </citation>
    <scope>NUCLEOTIDE SEQUENCE [LARGE SCALE GENOMIC DNA]</scope>
    <source>
        <strain evidence="7 8">SIR-1</strain>
    </source>
</reference>
<dbReference type="PRINTS" id="PR00153">
    <property type="entry name" value="CSAPPISMRASE"/>
</dbReference>
<protein>
    <recommendedName>
        <fullName evidence="2">peptidylprolyl isomerase</fullName>
        <ecNumber evidence="2">5.2.1.8</ecNumber>
    </recommendedName>
</protein>
<feature type="region of interest" description="Disordered" evidence="5">
    <location>
        <begin position="1"/>
        <end position="46"/>
    </location>
</feature>
<dbReference type="Pfam" id="PF00160">
    <property type="entry name" value="Pro_isomerase"/>
    <property type="match status" value="1"/>
</dbReference>